<dbReference type="EMBL" id="CP031001">
    <property type="protein sequence ID" value="QHN79621.1"/>
    <property type="molecule type" value="Genomic_DNA"/>
</dbReference>
<organism evidence="2 3">
    <name type="scientific">Arachis hypogaea</name>
    <name type="common">Peanut</name>
    <dbReference type="NCBI Taxonomy" id="3818"/>
    <lineage>
        <taxon>Eukaryota</taxon>
        <taxon>Viridiplantae</taxon>
        <taxon>Streptophyta</taxon>
        <taxon>Embryophyta</taxon>
        <taxon>Tracheophyta</taxon>
        <taxon>Spermatophyta</taxon>
        <taxon>Magnoliopsida</taxon>
        <taxon>eudicotyledons</taxon>
        <taxon>Gunneridae</taxon>
        <taxon>Pentapetalae</taxon>
        <taxon>rosids</taxon>
        <taxon>fabids</taxon>
        <taxon>Fabales</taxon>
        <taxon>Fabaceae</taxon>
        <taxon>Papilionoideae</taxon>
        <taxon>50 kb inversion clade</taxon>
        <taxon>dalbergioids sensu lato</taxon>
        <taxon>Dalbergieae</taxon>
        <taxon>Pterocarpus clade</taxon>
        <taxon>Arachis</taxon>
    </lineage>
</organism>
<proteinExistence type="predicted"/>
<feature type="region of interest" description="Disordered" evidence="1">
    <location>
        <begin position="319"/>
        <end position="365"/>
    </location>
</feature>
<feature type="compositionally biased region" description="Basic and acidic residues" evidence="1">
    <location>
        <begin position="348"/>
        <end position="358"/>
    </location>
</feature>
<name>A0A6B9VG96_ARAHY</name>
<feature type="compositionally biased region" description="Polar residues" evidence="1">
    <location>
        <begin position="319"/>
        <end position="337"/>
    </location>
</feature>
<dbReference type="AlphaFoldDB" id="A0A6B9VG96"/>
<protein>
    <submittedName>
        <fullName evidence="2">Uncharacterized protein</fullName>
    </submittedName>
</protein>
<reference evidence="2 3" key="1">
    <citation type="submission" date="2020-01" db="EMBL/GenBank/DDBJ databases">
        <title>Genome sequence of Arachis hypogaea, cultivar Shitouqi.</title>
        <authorList>
            <person name="Zhuang W."/>
            <person name="Chen H."/>
            <person name="Varshney R."/>
            <person name="Wang D."/>
            <person name="Ming R."/>
        </authorList>
    </citation>
    <scope>NUCLEOTIDE SEQUENCE [LARGE SCALE GENOMIC DNA]</scope>
    <source>
        <tissue evidence="2">Young leaf</tissue>
    </source>
</reference>
<dbReference type="Proteomes" id="UP000464620">
    <property type="component" value="Chromosome B09"/>
</dbReference>
<evidence type="ECO:0000313" key="3">
    <source>
        <dbReference type="Proteomes" id="UP000464620"/>
    </source>
</evidence>
<feature type="region of interest" description="Disordered" evidence="1">
    <location>
        <begin position="400"/>
        <end position="419"/>
    </location>
</feature>
<accession>A0A6B9VG96</accession>
<evidence type="ECO:0000256" key="1">
    <source>
        <dbReference type="SAM" id="MobiDB-lite"/>
    </source>
</evidence>
<gene>
    <name evidence="2" type="ORF">DS421_19g671520</name>
</gene>
<evidence type="ECO:0000313" key="2">
    <source>
        <dbReference type="EMBL" id="QHN79621.1"/>
    </source>
</evidence>
<sequence>MVLSLNTMPNSSEDAIWEQIQTNLDRLNSNYENGSKILAHIQATCTKICATLRNHQRFQQSPICQIQAKSTSAFPPLNNDSTALEANNSTLTALQFQNLASDYEKAALENAATNFPEFTMTPVHTKVEEEAEESDFCFLVQPQQQQAKSTENPDQAIIQQSSLSICNYKAITQFQQQQRNSFLNSNIIDAEKEAEASDLANEEQSDFKFDFQPEQQQESTAISDQARFPNSIPIPLILEHTEAEGVNRPQPKPLYAFPDAAVGLAPTTSTGEAAVLLRGSGAEDGAIAKGERTLAKAGIDGAATMDDDDVTNLNNRCGTSTTETRGAQAAPNLSTVSHDAASATGSRESGRSGRDRKVPGFRRVSPIGANPPTLLVAVFPWDRGEEAIAMAGSGEGTWKAVPVPPCKQRTADSKETGAGRQCRLLHASSRRSVAAGGTRGRRRVHLRDKETTTRFSSSMRMRKRC</sequence>